<keyword evidence="2" id="KW-1185">Reference proteome</keyword>
<evidence type="ECO:0000313" key="2">
    <source>
        <dbReference type="Proteomes" id="UP001476247"/>
    </source>
</evidence>
<name>A0ABP9XIY0_9FUNG</name>
<dbReference type="EMBL" id="BAABUJ010000004">
    <property type="protein sequence ID" value="GAA5794769.1"/>
    <property type="molecule type" value="Genomic_DNA"/>
</dbReference>
<evidence type="ECO:0000313" key="1">
    <source>
        <dbReference type="EMBL" id="GAA5794769.1"/>
    </source>
</evidence>
<comment type="caution">
    <text evidence="1">The sequence shown here is derived from an EMBL/GenBank/DDBJ whole genome shotgun (WGS) entry which is preliminary data.</text>
</comment>
<proteinExistence type="predicted"/>
<protein>
    <submittedName>
        <fullName evidence="1">Uncharacterized protein</fullName>
    </submittedName>
</protein>
<sequence>MSIRIEQYSLLEERLEEKVVSSSSSKQPKDTTTNTETFIFTEAQKLHKLKSEERCRMVAGLSGIVNLTSDRGTSQESLFSSEVWGLN</sequence>
<reference evidence="1 2" key="1">
    <citation type="submission" date="2024-04" db="EMBL/GenBank/DDBJ databases">
        <title>genome sequences of Mucor flavus KT1a and Helicostylum pulchrum KT1b strains isolation_sourced from the surface of a dry-aged beef.</title>
        <authorList>
            <person name="Toyotome T."/>
            <person name="Hosono M."/>
            <person name="Torimaru M."/>
            <person name="Fukuda K."/>
            <person name="Mikami N."/>
        </authorList>
    </citation>
    <scope>NUCLEOTIDE SEQUENCE [LARGE SCALE GENOMIC DNA]</scope>
    <source>
        <strain evidence="1 2">KT1b</strain>
    </source>
</reference>
<organism evidence="1 2">
    <name type="scientific">Helicostylum pulchrum</name>
    <dbReference type="NCBI Taxonomy" id="562976"/>
    <lineage>
        <taxon>Eukaryota</taxon>
        <taxon>Fungi</taxon>
        <taxon>Fungi incertae sedis</taxon>
        <taxon>Mucoromycota</taxon>
        <taxon>Mucoromycotina</taxon>
        <taxon>Mucoromycetes</taxon>
        <taxon>Mucorales</taxon>
        <taxon>Mucorineae</taxon>
        <taxon>Mucoraceae</taxon>
        <taxon>Helicostylum</taxon>
    </lineage>
</organism>
<gene>
    <name evidence="1" type="ORF">HPULCUR_000115</name>
</gene>
<accession>A0ABP9XIY0</accession>
<dbReference type="Proteomes" id="UP001476247">
    <property type="component" value="Unassembled WGS sequence"/>
</dbReference>